<dbReference type="KEGG" id="pki:111848558"/>
<reference evidence="9" key="2">
    <citation type="submission" date="2025-09" db="UniProtKB">
        <authorList>
            <consortium name="Ensembl"/>
        </authorList>
    </citation>
    <scope>IDENTIFICATION</scope>
</reference>
<protein>
    <recommendedName>
        <fullName evidence="7">Large ribosomal subunit protein uL1m</fullName>
    </recommendedName>
    <alternativeName>
        <fullName evidence="8">39S ribosomal protein L1, mitochondrial</fullName>
    </alternativeName>
</protein>
<dbReference type="AlphaFoldDB" id="A0A3B3Q5R9"/>
<keyword evidence="3" id="KW-0809">Transit peptide</keyword>
<dbReference type="Gene3D" id="3.30.190.20">
    <property type="match status" value="1"/>
</dbReference>
<dbReference type="Proteomes" id="UP000261540">
    <property type="component" value="Unplaced"/>
</dbReference>
<dbReference type="STRING" id="1676925.ENSPKIP00000000751"/>
<dbReference type="CTD" id="65008"/>
<dbReference type="GO" id="GO:1990904">
    <property type="term" value="C:ribonucleoprotein complex"/>
    <property type="evidence" value="ECO:0007669"/>
    <property type="project" value="UniProtKB-KW"/>
</dbReference>
<comment type="similarity">
    <text evidence="2">Belongs to the universal ribosomal protein uL1 family.</text>
</comment>
<dbReference type="OrthoDB" id="1747252at2759"/>
<evidence type="ECO:0000256" key="5">
    <source>
        <dbReference type="ARBA" id="ARBA00023128"/>
    </source>
</evidence>
<dbReference type="GO" id="GO:0005840">
    <property type="term" value="C:ribosome"/>
    <property type="evidence" value="ECO:0007669"/>
    <property type="project" value="UniProtKB-KW"/>
</dbReference>
<evidence type="ECO:0000256" key="6">
    <source>
        <dbReference type="ARBA" id="ARBA00023274"/>
    </source>
</evidence>
<evidence type="ECO:0000256" key="7">
    <source>
        <dbReference type="ARBA" id="ARBA00035212"/>
    </source>
</evidence>
<evidence type="ECO:0000256" key="8">
    <source>
        <dbReference type="ARBA" id="ARBA00077483"/>
    </source>
</evidence>
<keyword evidence="10" id="KW-1185">Reference proteome</keyword>
<comment type="subcellular location">
    <subcellularLocation>
        <location evidence="1">Mitochondrion</location>
    </subcellularLocation>
</comment>
<dbReference type="Ensembl" id="ENSPKIT00000024649.1">
    <property type="protein sequence ID" value="ENSPKIP00000000751.1"/>
    <property type="gene ID" value="ENSPKIG00000019299.1"/>
</dbReference>
<keyword evidence="5" id="KW-0496">Mitochondrion</keyword>
<reference evidence="9" key="1">
    <citation type="submission" date="2025-08" db="UniProtKB">
        <authorList>
            <consortium name="Ensembl"/>
        </authorList>
    </citation>
    <scope>IDENTIFICATION</scope>
</reference>
<dbReference type="GO" id="GO:0005743">
    <property type="term" value="C:mitochondrial inner membrane"/>
    <property type="evidence" value="ECO:0007669"/>
    <property type="project" value="UniProtKB-ARBA"/>
</dbReference>
<dbReference type="SUPFAM" id="SSF56808">
    <property type="entry name" value="Ribosomal protein L1"/>
    <property type="match status" value="1"/>
</dbReference>
<dbReference type="FunFam" id="3.40.50.790:FF:000003">
    <property type="entry name" value="39S ribosomal protein L1, mitochondrial"/>
    <property type="match status" value="1"/>
</dbReference>
<dbReference type="InterPro" id="IPR016095">
    <property type="entry name" value="Ribosomal_uL1_3-a/b-sand"/>
</dbReference>
<evidence type="ECO:0000313" key="10">
    <source>
        <dbReference type="Proteomes" id="UP000261540"/>
    </source>
</evidence>
<dbReference type="PANTHER" id="PTHR36427">
    <property type="entry name" value="54S RIBOSOMAL PROTEIN L1, MITOCHONDRIAL"/>
    <property type="match status" value="1"/>
</dbReference>
<dbReference type="PANTHER" id="PTHR36427:SF3">
    <property type="entry name" value="LARGE RIBOSOMAL SUBUNIT PROTEIN UL1M"/>
    <property type="match status" value="1"/>
</dbReference>
<dbReference type="InterPro" id="IPR023674">
    <property type="entry name" value="Ribosomal_uL1-like"/>
</dbReference>
<name>A0A3B3Q5R9_9TELE</name>
<dbReference type="Pfam" id="PF00687">
    <property type="entry name" value="Ribosomal_L1"/>
    <property type="match status" value="1"/>
</dbReference>
<dbReference type="InterPro" id="IPR028364">
    <property type="entry name" value="Ribosomal_uL1/biogenesis"/>
</dbReference>
<evidence type="ECO:0000256" key="2">
    <source>
        <dbReference type="ARBA" id="ARBA00010531"/>
    </source>
</evidence>
<dbReference type="Gene3D" id="3.40.50.790">
    <property type="match status" value="1"/>
</dbReference>
<organism evidence="9 10">
    <name type="scientific">Paramormyrops kingsleyae</name>
    <dbReference type="NCBI Taxonomy" id="1676925"/>
    <lineage>
        <taxon>Eukaryota</taxon>
        <taxon>Metazoa</taxon>
        <taxon>Chordata</taxon>
        <taxon>Craniata</taxon>
        <taxon>Vertebrata</taxon>
        <taxon>Euteleostomi</taxon>
        <taxon>Actinopterygii</taxon>
        <taxon>Neopterygii</taxon>
        <taxon>Teleostei</taxon>
        <taxon>Osteoglossocephala</taxon>
        <taxon>Osteoglossomorpha</taxon>
        <taxon>Osteoglossiformes</taxon>
        <taxon>Mormyridae</taxon>
        <taxon>Paramormyrops</taxon>
    </lineage>
</organism>
<evidence type="ECO:0000313" key="9">
    <source>
        <dbReference type="Ensembl" id="ENSPKIP00000000751.1"/>
    </source>
</evidence>
<evidence type="ECO:0000256" key="3">
    <source>
        <dbReference type="ARBA" id="ARBA00022946"/>
    </source>
</evidence>
<sequence>MAVCIRHVVKVVTGSHRCLLANTGHSLTSLSKPGPGHLAARTFAARTAKKETVPKNVKRGKVEKQETVEKVERKIDNTNRHKPYGLTAWEPVDDVYLVRYYPRPVYEVGVAIDKLKQFQQLDFTSLQQSVFMDLKLDMKLEKKKKVDAFVSTVQLPYAVNSDDNKVVVFTEDPREAEVARANGAAFVGGVELVEDILEDKISGDFYVAVPEIVSRLLPLKNKLRKKFPKTKRGSVGSDIPKMLEIFKKGQEYMVQGECYVRMRIATLDMPKEQIMANIETIIKDVCSHKPASFGPFIERALLTSSTSEALLFDSGPFIPKPTEDEAAEARA</sequence>
<keyword evidence="4" id="KW-0689">Ribosomal protein</keyword>
<evidence type="ECO:0000256" key="4">
    <source>
        <dbReference type="ARBA" id="ARBA00022980"/>
    </source>
</evidence>
<proteinExistence type="inferred from homology"/>
<keyword evidence="6" id="KW-0687">Ribonucleoprotein</keyword>
<dbReference type="GeneTree" id="ENSGT00940000162168"/>
<evidence type="ECO:0000256" key="1">
    <source>
        <dbReference type="ARBA" id="ARBA00004173"/>
    </source>
</evidence>
<accession>A0A3B3Q5R9</accession>